<proteinExistence type="predicted"/>
<keyword evidence="3" id="KW-1185">Reference proteome</keyword>
<dbReference type="Proteomes" id="UP000789901">
    <property type="component" value="Unassembled WGS sequence"/>
</dbReference>
<dbReference type="EMBL" id="CAJVQB010049869">
    <property type="protein sequence ID" value="CAG8834668.1"/>
    <property type="molecule type" value="Genomic_DNA"/>
</dbReference>
<organism evidence="2 3">
    <name type="scientific">Gigaspora margarita</name>
    <dbReference type="NCBI Taxonomy" id="4874"/>
    <lineage>
        <taxon>Eukaryota</taxon>
        <taxon>Fungi</taxon>
        <taxon>Fungi incertae sedis</taxon>
        <taxon>Mucoromycota</taxon>
        <taxon>Glomeromycotina</taxon>
        <taxon>Glomeromycetes</taxon>
        <taxon>Diversisporales</taxon>
        <taxon>Gigasporaceae</taxon>
        <taxon>Gigaspora</taxon>
    </lineage>
</organism>
<accession>A0ABN7WKM4</accession>
<evidence type="ECO:0000313" key="3">
    <source>
        <dbReference type="Proteomes" id="UP000789901"/>
    </source>
</evidence>
<feature type="region of interest" description="Disordered" evidence="1">
    <location>
        <begin position="1"/>
        <end position="54"/>
    </location>
</feature>
<feature type="non-terminal residue" evidence="2">
    <location>
        <position position="1"/>
    </location>
</feature>
<evidence type="ECO:0000256" key="1">
    <source>
        <dbReference type="SAM" id="MobiDB-lite"/>
    </source>
</evidence>
<reference evidence="2 3" key="1">
    <citation type="submission" date="2021-06" db="EMBL/GenBank/DDBJ databases">
        <authorList>
            <person name="Kallberg Y."/>
            <person name="Tangrot J."/>
            <person name="Rosling A."/>
        </authorList>
    </citation>
    <scope>NUCLEOTIDE SEQUENCE [LARGE SCALE GENOMIC DNA]</scope>
    <source>
        <strain evidence="2 3">120-4 pot B 10/14</strain>
    </source>
</reference>
<evidence type="ECO:0000313" key="2">
    <source>
        <dbReference type="EMBL" id="CAG8834668.1"/>
    </source>
</evidence>
<protein>
    <submittedName>
        <fullName evidence="2">29596_t:CDS:1</fullName>
    </submittedName>
</protein>
<feature type="compositionally biased region" description="Basic and acidic residues" evidence="1">
    <location>
        <begin position="43"/>
        <end position="54"/>
    </location>
</feature>
<comment type="caution">
    <text evidence="2">The sequence shown here is derived from an EMBL/GenBank/DDBJ whole genome shotgun (WGS) entry which is preliminary data.</text>
</comment>
<sequence>GAYIIRQNSSQSESSLSNELSKMKNNSPLDQPNNPSPSSHSKPKQEEDSTQERNTKIKQLVSENEYLLKTNPQLVPIPDNYIGELLDKGYSQNWSNVLSTFGRHEDYQQEVPPNIKEKMTVHWVKNCQELKDLVFKL</sequence>
<gene>
    <name evidence="2" type="ORF">GMARGA_LOCUS32178</name>
</gene>
<feature type="compositionally biased region" description="Low complexity" evidence="1">
    <location>
        <begin position="7"/>
        <end position="40"/>
    </location>
</feature>
<name>A0ABN7WKM4_GIGMA</name>